<dbReference type="OrthoDB" id="109118at2"/>
<dbReference type="AlphaFoldDB" id="A0A2N9LHW0"/>
<dbReference type="EMBL" id="OKRB01000094">
    <property type="protein sequence ID" value="SPE22850.1"/>
    <property type="molecule type" value="Genomic_DNA"/>
</dbReference>
<organism evidence="3 4">
    <name type="scientific">Candidatus Sulfuritelmatomonas gaucii</name>
    <dbReference type="NCBI Taxonomy" id="2043161"/>
    <lineage>
        <taxon>Bacteria</taxon>
        <taxon>Pseudomonadati</taxon>
        <taxon>Acidobacteriota</taxon>
        <taxon>Terriglobia</taxon>
        <taxon>Terriglobales</taxon>
        <taxon>Acidobacteriaceae</taxon>
        <taxon>Candidatus Sulfuritelmatomonas</taxon>
    </lineage>
</organism>
<dbReference type="Proteomes" id="UP000239735">
    <property type="component" value="Unassembled WGS sequence"/>
</dbReference>
<protein>
    <submittedName>
        <fullName evidence="3">Uncharacterized protein</fullName>
    </submittedName>
</protein>
<gene>
    <name evidence="3" type="ORF">SBA5_370025</name>
</gene>
<dbReference type="NCBIfam" id="TIGR03435">
    <property type="entry name" value="Soli_TIGR03435"/>
    <property type="match status" value="1"/>
</dbReference>
<keyword evidence="2" id="KW-0732">Signal</keyword>
<reference evidence="4" key="1">
    <citation type="submission" date="2018-02" db="EMBL/GenBank/DDBJ databases">
        <authorList>
            <person name="Hausmann B."/>
        </authorList>
    </citation>
    <scope>NUCLEOTIDE SEQUENCE [LARGE SCALE GENOMIC DNA]</scope>
    <source>
        <strain evidence="4">Peat soil MAG SbA5</strain>
    </source>
</reference>
<name>A0A2N9LHW0_9BACT</name>
<evidence type="ECO:0000313" key="4">
    <source>
        <dbReference type="Proteomes" id="UP000239735"/>
    </source>
</evidence>
<feature type="region of interest" description="Disordered" evidence="1">
    <location>
        <begin position="151"/>
        <end position="176"/>
    </location>
</feature>
<feature type="signal peptide" evidence="2">
    <location>
        <begin position="1"/>
        <end position="18"/>
    </location>
</feature>
<evidence type="ECO:0000256" key="1">
    <source>
        <dbReference type="SAM" id="MobiDB-lite"/>
    </source>
</evidence>
<feature type="region of interest" description="Disordered" evidence="1">
    <location>
        <begin position="278"/>
        <end position="302"/>
    </location>
</feature>
<feature type="compositionally biased region" description="Basic and acidic residues" evidence="1">
    <location>
        <begin position="154"/>
        <end position="166"/>
    </location>
</feature>
<dbReference type="PROSITE" id="PS51257">
    <property type="entry name" value="PROKAR_LIPOPROTEIN"/>
    <property type="match status" value="1"/>
</dbReference>
<proteinExistence type="predicted"/>
<feature type="chain" id="PRO_5014699164" evidence="2">
    <location>
        <begin position="19"/>
        <end position="336"/>
    </location>
</feature>
<accession>A0A2N9LHW0</accession>
<feature type="compositionally biased region" description="Low complexity" evidence="1">
    <location>
        <begin position="285"/>
        <end position="302"/>
    </location>
</feature>
<evidence type="ECO:0000313" key="3">
    <source>
        <dbReference type="EMBL" id="SPE22850.1"/>
    </source>
</evidence>
<sequence>MRLRCRFFFAFFAIFLFACSIASGQAPKAKLAFDVATVKPSPPLDPQKIASDIAAGKMPRMGAHVTASRAEYIQMPLKSLIAVAYGVKPYQITGPDWLASERFDIEATLPEGATKDDAPAMLQALLADRFKLNAHRDTEEHKVLALVAGKGGPKLKETSEQPKPLDENAPLKPNQMMINGPEGPVRMTRNPDGSATLDMGTRGTMTQRFDAETRSIRIDSSMVTMAGFADTLSSILAPMGGEQVVDMTGLKGNYAVSIELSLADLMSIARSAGFAPPPTQGGGAAANAGPAAAASDPSGGASVFQSVEQMGLKLEERKAPVEQLVIDHVEKAPTEN</sequence>
<evidence type="ECO:0000256" key="2">
    <source>
        <dbReference type="SAM" id="SignalP"/>
    </source>
</evidence>
<dbReference type="Pfam" id="PF12543">
    <property type="entry name" value="DUF3738"/>
    <property type="match status" value="1"/>
</dbReference>
<dbReference type="InterPro" id="IPR017801">
    <property type="entry name" value="DUF3738"/>
</dbReference>